<dbReference type="Pfam" id="PF08755">
    <property type="entry name" value="YccV-like"/>
    <property type="match status" value="1"/>
</dbReference>
<keyword evidence="1" id="KW-0175">Coiled coil</keyword>
<name>A0AAD9MKG3_PROWI</name>
<gene>
    <name evidence="3" type="ORF">QBZ16_003928</name>
</gene>
<dbReference type="AlphaFoldDB" id="A0AAD9MKG3"/>
<dbReference type="InterPro" id="IPR011722">
    <property type="entry name" value="Hemimethylated_DNA-bd_dom"/>
</dbReference>
<dbReference type="Proteomes" id="UP001255856">
    <property type="component" value="Unassembled WGS sequence"/>
</dbReference>
<keyword evidence="4" id="KW-1185">Reference proteome</keyword>
<comment type="caution">
    <text evidence="3">The sequence shown here is derived from an EMBL/GenBank/DDBJ whole genome shotgun (WGS) entry which is preliminary data.</text>
</comment>
<dbReference type="InterPro" id="IPR036623">
    <property type="entry name" value="Hemimethylated_DNA-bd_sf"/>
</dbReference>
<evidence type="ECO:0000313" key="3">
    <source>
        <dbReference type="EMBL" id="KAK2078060.1"/>
    </source>
</evidence>
<sequence length="295" mass="32211">MLQNVATLERQALLEFDGAELTERLALLRDQMDRAQAAMSKLQSRWREGGQPAVQLSDYLGLRRQLRAAIASEDYRTAASLHARLQDSLGQAAARNAPRPVFGLGELVQHSRHDYCGTVIGWRAGCPEDAQWRDAAGYGSIPSAESEIWYFLLVNAVSGEPKESGLVPVALVPERCLGRAAHSGEFSRSGASAQSAAVLEALFLGYDDEGQLVACQQLKDRFARPIDQIPSAVAREVFVSDGLWHGIDEEDIPDEPPLFLGQLSLGGDRAERELLYGKDYIPGIDMSSLTEDGTD</sequence>
<evidence type="ECO:0000256" key="1">
    <source>
        <dbReference type="SAM" id="Coils"/>
    </source>
</evidence>
<organism evidence="3 4">
    <name type="scientific">Prototheca wickerhamii</name>
    <dbReference type="NCBI Taxonomy" id="3111"/>
    <lineage>
        <taxon>Eukaryota</taxon>
        <taxon>Viridiplantae</taxon>
        <taxon>Chlorophyta</taxon>
        <taxon>core chlorophytes</taxon>
        <taxon>Trebouxiophyceae</taxon>
        <taxon>Chlorellales</taxon>
        <taxon>Chlorellaceae</taxon>
        <taxon>Prototheca</taxon>
    </lineage>
</organism>
<evidence type="ECO:0000259" key="2">
    <source>
        <dbReference type="SMART" id="SM00992"/>
    </source>
</evidence>
<protein>
    <recommendedName>
        <fullName evidence="2">Hemimethylated DNA-binding domain-containing protein</fullName>
    </recommendedName>
</protein>
<dbReference type="SMART" id="SM00992">
    <property type="entry name" value="YccV-like"/>
    <property type="match status" value="1"/>
</dbReference>
<accession>A0AAD9MKG3</accession>
<feature type="coiled-coil region" evidence="1">
    <location>
        <begin position="18"/>
        <end position="45"/>
    </location>
</feature>
<evidence type="ECO:0000313" key="4">
    <source>
        <dbReference type="Proteomes" id="UP001255856"/>
    </source>
</evidence>
<reference evidence="3" key="1">
    <citation type="submission" date="2021-01" db="EMBL/GenBank/DDBJ databases">
        <authorList>
            <person name="Eckstrom K.M.E."/>
        </authorList>
    </citation>
    <scope>NUCLEOTIDE SEQUENCE</scope>
    <source>
        <strain evidence="3">UVCC 0001</strain>
    </source>
</reference>
<feature type="domain" description="Hemimethylated DNA-binding" evidence="2">
    <location>
        <begin position="99"/>
        <end position="216"/>
    </location>
</feature>
<dbReference type="GO" id="GO:0003677">
    <property type="term" value="F:DNA binding"/>
    <property type="evidence" value="ECO:0007669"/>
    <property type="project" value="InterPro"/>
</dbReference>
<proteinExistence type="predicted"/>
<dbReference type="SUPFAM" id="SSF141255">
    <property type="entry name" value="YccV-like"/>
    <property type="match status" value="1"/>
</dbReference>
<dbReference type="Gene3D" id="2.30.30.390">
    <property type="entry name" value="Hemimethylated DNA-binding domain"/>
    <property type="match status" value="1"/>
</dbReference>
<dbReference type="EMBL" id="JASFZW010000005">
    <property type="protein sequence ID" value="KAK2078060.1"/>
    <property type="molecule type" value="Genomic_DNA"/>
</dbReference>